<dbReference type="InterPro" id="IPR045886">
    <property type="entry name" value="ThiF/MoeB/HesA"/>
</dbReference>
<sequence>MDDLVFYFEGIPSAIIVPSTIFNFQKGKIAINGPLGVAYANPEDDLAFQKALSEAGSLVPGEVDEVLQVKGLLANPETSRTVSYLLCSAKKCGDVIEDLKALAKSKVLVAGCGGIGSSLSMLLAGAGIKNFLLVDADIIEKSNLNRQLFWTLNDVGNKKVDVLKSALESRFEGLNIDVLDRTSSIEDLCELASSDITAAAVTADNPATLARESWKISESCKIPVVSGGYLHHICLSFDFLPEEYRYLKEKDAESESEEWLRLPNAIMPSYGPMNFSLASQLSANLISSIAKCTFGLKSTSVNSWDSRSLSKV</sequence>
<dbReference type="Gene3D" id="3.40.50.720">
    <property type="entry name" value="NAD(P)-binding Rossmann-like Domain"/>
    <property type="match status" value="1"/>
</dbReference>
<gene>
    <name evidence="2" type="ORF">ALP13_103508</name>
</gene>
<evidence type="ECO:0000259" key="1">
    <source>
        <dbReference type="Pfam" id="PF00899"/>
    </source>
</evidence>
<feature type="domain" description="THIF-type NAD/FAD binding fold" evidence="1">
    <location>
        <begin position="97"/>
        <end position="292"/>
    </location>
</feature>
<evidence type="ECO:0000313" key="2">
    <source>
        <dbReference type="EMBL" id="RMV29766.1"/>
    </source>
</evidence>
<dbReference type="InterPro" id="IPR035985">
    <property type="entry name" value="Ubiquitin-activating_enz"/>
</dbReference>
<organism evidence="2 3">
    <name type="scientific">Pseudomonas syringae pv. maculicola</name>
    <dbReference type="NCBI Taxonomy" id="59511"/>
    <lineage>
        <taxon>Bacteria</taxon>
        <taxon>Pseudomonadati</taxon>
        <taxon>Pseudomonadota</taxon>
        <taxon>Gammaproteobacteria</taxon>
        <taxon>Pseudomonadales</taxon>
        <taxon>Pseudomonadaceae</taxon>
        <taxon>Pseudomonas</taxon>
    </lineage>
</organism>
<dbReference type="PANTHER" id="PTHR43267">
    <property type="entry name" value="TRNA THREONYLCARBAMOYLADENOSINE DEHYDRATASE"/>
    <property type="match status" value="1"/>
</dbReference>
<protein>
    <recommendedName>
        <fullName evidence="1">THIF-type NAD/FAD binding fold domain-containing protein</fullName>
    </recommendedName>
</protein>
<dbReference type="Proteomes" id="UP000271631">
    <property type="component" value="Unassembled WGS sequence"/>
</dbReference>
<name>A0A3M6BF46_PSEYM</name>
<dbReference type="RefSeq" id="WP_005768095.1">
    <property type="nucleotide sequence ID" value="NZ_JAEVFP010000054.1"/>
</dbReference>
<dbReference type="Pfam" id="PF00899">
    <property type="entry name" value="ThiF"/>
    <property type="match status" value="1"/>
</dbReference>
<dbReference type="PANTHER" id="PTHR43267:SF3">
    <property type="entry name" value="THIF PROTEIN"/>
    <property type="match status" value="1"/>
</dbReference>
<dbReference type="EMBL" id="RBUQ01000308">
    <property type="protein sequence ID" value="RMV29766.1"/>
    <property type="molecule type" value="Genomic_DNA"/>
</dbReference>
<dbReference type="InterPro" id="IPR000594">
    <property type="entry name" value="ThiF_NAD_FAD-bd"/>
</dbReference>
<accession>A0A3M6BF46</accession>
<dbReference type="GO" id="GO:0061503">
    <property type="term" value="F:tRNA threonylcarbamoyladenosine dehydratase"/>
    <property type="evidence" value="ECO:0007669"/>
    <property type="project" value="TreeGrafter"/>
</dbReference>
<dbReference type="GO" id="GO:0008641">
    <property type="term" value="F:ubiquitin-like modifier activating enzyme activity"/>
    <property type="evidence" value="ECO:0007669"/>
    <property type="project" value="InterPro"/>
</dbReference>
<comment type="caution">
    <text evidence="2">The sequence shown here is derived from an EMBL/GenBank/DDBJ whole genome shotgun (WGS) entry which is preliminary data.</text>
</comment>
<proteinExistence type="predicted"/>
<dbReference type="AlphaFoldDB" id="A0A3M6BF46"/>
<dbReference type="SUPFAM" id="SSF69572">
    <property type="entry name" value="Activating enzymes of the ubiquitin-like proteins"/>
    <property type="match status" value="1"/>
</dbReference>
<evidence type="ECO:0000313" key="3">
    <source>
        <dbReference type="Proteomes" id="UP000271631"/>
    </source>
</evidence>
<dbReference type="CDD" id="cd01483">
    <property type="entry name" value="E1_enzyme_family"/>
    <property type="match status" value="1"/>
</dbReference>
<dbReference type="GO" id="GO:0061504">
    <property type="term" value="P:cyclic threonylcarbamoyladenosine biosynthetic process"/>
    <property type="evidence" value="ECO:0007669"/>
    <property type="project" value="TreeGrafter"/>
</dbReference>
<reference evidence="2 3" key="1">
    <citation type="submission" date="2018-08" db="EMBL/GenBank/DDBJ databases">
        <title>Recombination of ecologically and evolutionarily significant loci maintains genetic cohesion in the Pseudomonas syringae species complex.</title>
        <authorList>
            <person name="Dillon M."/>
            <person name="Thakur S."/>
            <person name="Almeida R.N.D."/>
            <person name="Weir B.S."/>
            <person name="Guttman D.S."/>
        </authorList>
    </citation>
    <scope>NUCLEOTIDE SEQUENCE [LARGE SCALE GENOMIC DNA]</scope>
    <source>
        <strain evidence="2 3">ICMP 11281</strain>
    </source>
</reference>